<keyword evidence="2" id="KW-1185">Reference proteome</keyword>
<comment type="caution">
    <text evidence="1">The sequence shown here is derived from an EMBL/GenBank/DDBJ whole genome shotgun (WGS) entry which is preliminary data.</text>
</comment>
<evidence type="ECO:0000313" key="2">
    <source>
        <dbReference type="Proteomes" id="UP001152320"/>
    </source>
</evidence>
<name>A0A9Q1CT55_HOLLE</name>
<evidence type="ECO:0000313" key="1">
    <source>
        <dbReference type="EMBL" id="KAJ8050468.1"/>
    </source>
</evidence>
<gene>
    <name evidence="1" type="ORF">HOLleu_03685</name>
</gene>
<proteinExistence type="predicted"/>
<sequence length="490" mass="55268">MSFGPQLCASAFRARRNCEHLSRKLTQTHSDIAFLSACKRLNLVPKGLQLKNPLRSTSSSSRSKDICFKASQLLRNLAISEAYKKQRTLCNKLSSAKSELSSELPSHVNKDQVFNFLDNREILNKRRCFARKERKLQTLFNKSPVLRRLYAKDYITTKDHTYSDSQSEPAGLRKHSTWTPPAGRNTYIDAFTKSVKCHLDHFLATNVTSSKSEPDNLRLGQRKALKQLKANANITIKPADKGGAVVIENTSDYIKEGERQLTDVTFYKLCSDDPTPNFQKKLLNTLESFDLSSRNKVMKYLPKSPRPGCFYTLPKIHKLTSLIRSKVTNTGDDLVVNDTIEMAKRLAITPPGRPIVSAIGTLTEHLSDLVDRYLQPLMDLIPSFTRDTTNFLQRLNEISETPTGVILVTMDVSALYTNIPHSEGIQACNEMLHKGPPTDIPIDHITTLIEFILKHNNFEFDDKHYLQINGTAMGTKMAPAYANIHVFPQG</sequence>
<accession>A0A9Q1CT55</accession>
<dbReference type="OrthoDB" id="5980831at2759"/>
<dbReference type="AlphaFoldDB" id="A0A9Q1CT55"/>
<protein>
    <recommendedName>
        <fullName evidence="3">Reverse transcriptase domain-containing protein</fullName>
    </recommendedName>
</protein>
<dbReference type="Proteomes" id="UP001152320">
    <property type="component" value="Chromosome 1"/>
</dbReference>
<dbReference type="PANTHER" id="PTHR21301">
    <property type="entry name" value="REVERSE TRANSCRIPTASE"/>
    <property type="match status" value="1"/>
</dbReference>
<organism evidence="1 2">
    <name type="scientific">Holothuria leucospilota</name>
    <name type="common">Black long sea cucumber</name>
    <name type="synonym">Mertensiothuria leucospilota</name>
    <dbReference type="NCBI Taxonomy" id="206669"/>
    <lineage>
        <taxon>Eukaryota</taxon>
        <taxon>Metazoa</taxon>
        <taxon>Echinodermata</taxon>
        <taxon>Eleutherozoa</taxon>
        <taxon>Echinozoa</taxon>
        <taxon>Holothuroidea</taxon>
        <taxon>Aspidochirotacea</taxon>
        <taxon>Aspidochirotida</taxon>
        <taxon>Holothuriidae</taxon>
        <taxon>Holothuria</taxon>
    </lineage>
</organism>
<dbReference type="PANTHER" id="PTHR21301:SF10">
    <property type="entry name" value="REVERSE TRANSCRIPTASE DOMAIN-CONTAINING PROTEIN"/>
    <property type="match status" value="1"/>
</dbReference>
<reference evidence="1" key="1">
    <citation type="submission" date="2021-10" db="EMBL/GenBank/DDBJ databases">
        <title>Tropical sea cucumber genome reveals ecological adaptation and Cuvierian tubules defense mechanism.</title>
        <authorList>
            <person name="Chen T."/>
        </authorList>
    </citation>
    <scope>NUCLEOTIDE SEQUENCE</scope>
    <source>
        <strain evidence="1">Nanhai2018</strain>
        <tissue evidence="1">Muscle</tissue>
    </source>
</reference>
<evidence type="ECO:0008006" key="3">
    <source>
        <dbReference type="Google" id="ProtNLM"/>
    </source>
</evidence>
<dbReference type="EMBL" id="JAIZAY010000001">
    <property type="protein sequence ID" value="KAJ8050468.1"/>
    <property type="molecule type" value="Genomic_DNA"/>
</dbReference>